<evidence type="ECO:0000313" key="4">
    <source>
        <dbReference type="Proteomes" id="UP000225706"/>
    </source>
</evidence>
<protein>
    <submittedName>
        <fullName evidence="3">Hepatic lectin</fullName>
    </submittedName>
</protein>
<feature type="domain" description="C-type lectin" evidence="2">
    <location>
        <begin position="1"/>
        <end position="100"/>
    </location>
</feature>
<proteinExistence type="predicted"/>
<evidence type="ECO:0000313" key="3">
    <source>
        <dbReference type="EMBL" id="PFX16637.1"/>
    </source>
</evidence>
<name>A0A2B4RJU8_STYPI</name>
<reference evidence="4" key="1">
    <citation type="journal article" date="2017" name="bioRxiv">
        <title>Comparative analysis of the genomes of Stylophora pistillata and Acropora digitifera provides evidence for extensive differences between species of corals.</title>
        <authorList>
            <person name="Voolstra C.R."/>
            <person name="Li Y."/>
            <person name="Liew Y.J."/>
            <person name="Baumgarten S."/>
            <person name="Zoccola D."/>
            <person name="Flot J.-F."/>
            <person name="Tambutte S."/>
            <person name="Allemand D."/>
            <person name="Aranda M."/>
        </authorList>
    </citation>
    <scope>NUCLEOTIDE SEQUENCE [LARGE SCALE GENOMIC DNA]</scope>
</reference>
<dbReference type="InterPro" id="IPR050111">
    <property type="entry name" value="C-type_lectin/snaclec_domain"/>
</dbReference>
<sequence>MRRCDELENGSLVSMETKKEWQFVLNLTEREKNQRWFIGLESVNGSHTWCWLNKSIACVNETSPGAWRWNEGEPNNHEKGELCVEMLKNGKYNNIACQKENYDGNPGYICEKQVNCSTVSQLDDIFKEKTKEPSSTRQLLATKTTATSLRTKMRTAKTEDRHEMLSKDRHLEGVESLAAFTRLRSPSDNLQDRVTCTYEVPPSSRLQSIDPLHVQQAQSSTQLTVHLTLSQSESGLGPYETVSDCKKESEYDDIIESNEESRAGSEGCTEIHEQDRKKAMKVDGKEGIEQPPALCNEKDENRDNVYAVVHKERKGKVSSKVSALKTSPGRPQEGASGLPVNQATGVDCSGRSAYQIDSGLDKKRKAAESEKPQAGGNNDYLYAAVDMRTKKNKPPQKTCFVLFRLQRCLI</sequence>
<gene>
    <name evidence="3" type="ORF">AWC38_SpisGene19075</name>
</gene>
<dbReference type="Pfam" id="PF00059">
    <property type="entry name" value="Lectin_C"/>
    <property type="match status" value="1"/>
</dbReference>
<dbReference type="OrthoDB" id="6133475at2759"/>
<evidence type="ECO:0000259" key="2">
    <source>
        <dbReference type="PROSITE" id="PS50041"/>
    </source>
</evidence>
<dbReference type="SUPFAM" id="SSF56436">
    <property type="entry name" value="C-type lectin-like"/>
    <property type="match status" value="1"/>
</dbReference>
<dbReference type="EMBL" id="LSMT01000530">
    <property type="protein sequence ID" value="PFX16637.1"/>
    <property type="molecule type" value="Genomic_DNA"/>
</dbReference>
<comment type="caution">
    <text evidence="3">The sequence shown here is derived from an EMBL/GenBank/DDBJ whole genome shotgun (WGS) entry which is preliminary data.</text>
</comment>
<organism evidence="3 4">
    <name type="scientific">Stylophora pistillata</name>
    <name type="common">Smooth cauliflower coral</name>
    <dbReference type="NCBI Taxonomy" id="50429"/>
    <lineage>
        <taxon>Eukaryota</taxon>
        <taxon>Metazoa</taxon>
        <taxon>Cnidaria</taxon>
        <taxon>Anthozoa</taxon>
        <taxon>Hexacorallia</taxon>
        <taxon>Scleractinia</taxon>
        <taxon>Astrocoeniina</taxon>
        <taxon>Pocilloporidae</taxon>
        <taxon>Stylophora</taxon>
    </lineage>
</organism>
<feature type="region of interest" description="Disordered" evidence="1">
    <location>
        <begin position="359"/>
        <end position="378"/>
    </location>
</feature>
<dbReference type="Gene3D" id="3.10.100.10">
    <property type="entry name" value="Mannose-Binding Protein A, subunit A"/>
    <property type="match status" value="1"/>
</dbReference>
<dbReference type="PANTHER" id="PTHR22803">
    <property type="entry name" value="MANNOSE, PHOSPHOLIPASE, LECTIN RECEPTOR RELATED"/>
    <property type="match status" value="1"/>
</dbReference>
<dbReference type="GO" id="GO:0030246">
    <property type="term" value="F:carbohydrate binding"/>
    <property type="evidence" value="ECO:0007669"/>
    <property type="project" value="UniProtKB-KW"/>
</dbReference>
<dbReference type="CDD" id="cd00037">
    <property type="entry name" value="CLECT"/>
    <property type="match status" value="1"/>
</dbReference>
<keyword evidence="4" id="KW-1185">Reference proteome</keyword>
<keyword evidence="3" id="KW-0430">Lectin</keyword>
<dbReference type="InterPro" id="IPR016186">
    <property type="entry name" value="C-type_lectin-like/link_sf"/>
</dbReference>
<dbReference type="Proteomes" id="UP000225706">
    <property type="component" value="Unassembled WGS sequence"/>
</dbReference>
<dbReference type="AlphaFoldDB" id="A0A2B4RJU8"/>
<evidence type="ECO:0000256" key="1">
    <source>
        <dbReference type="SAM" id="MobiDB-lite"/>
    </source>
</evidence>
<feature type="region of interest" description="Disordered" evidence="1">
    <location>
        <begin position="311"/>
        <end position="346"/>
    </location>
</feature>
<dbReference type="InterPro" id="IPR001304">
    <property type="entry name" value="C-type_lectin-like"/>
</dbReference>
<accession>A0A2B4RJU8</accession>
<dbReference type="InterPro" id="IPR016187">
    <property type="entry name" value="CTDL_fold"/>
</dbReference>
<dbReference type="PROSITE" id="PS50041">
    <property type="entry name" value="C_TYPE_LECTIN_2"/>
    <property type="match status" value="1"/>
</dbReference>